<feature type="DNA-binding region" description="H-T-H motif" evidence="4">
    <location>
        <begin position="32"/>
        <end position="51"/>
    </location>
</feature>
<dbReference type="Gene3D" id="1.10.357.10">
    <property type="entry name" value="Tetracycline Repressor, domain 2"/>
    <property type="match status" value="1"/>
</dbReference>
<dbReference type="Gene3D" id="1.10.10.60">
    <property type="entry name" value="Homeodomain-like"/>
    <property type="match status" value="1"/>
</dbReference>
<dbReference type="InterPro" id="IPR001647">
    <property type="entry name" value="HTH_TetR"/>
</dbReference>
<evidence type="ECO:0000313" key="6">
    <source>
        <dbReference type="EMBL" id="GIO32480.1"/>
    </source>
</evidence>
<dbReference type="InterPro" id="IPR013571">
    <property type="entry name" value="Tscrpt_reg_QacR_C"/>
</dbReference>
<dbReference type="EMBL" id="BORQ01000004">
    <property type="protein sequence ID" value="GIO32480.1"/>
    <property type="molecule type" value="Genomic_DNA"/>
</dbReference>
<evidence type="ECO:0000259" key="5">
    <source>
        <dbReference type="PROSITE" id="PS50977"/>
    </source>
</evidence>
<dbReference type="InterPro" id="IPR036271">
    <property type="entry name" value="Tet_transcr_reg_TetR-rel_C_sf"/>
</dbReference>
<organism evidence="6 7">
    <name type="scientific">Paenibacillus albilobatus</name>
    <dbReference type="NCBI Taxonomy" id="2716884"/>
    <lineage>
        <taxon>Bacteria</taxon>
        <taxon>Bacillati</taxon>
        <taxon>Bacillota</taxon>
        <taxon>Bacilli</taxon>
        <taxon>Bacillales</taxon>
        <taxon>Paenibacillaceae</taxon>
        <taxon>Paenibacillus</taxon>
    </lineage>
</organism>
<evidence type="ECO:0000256" key="1">
    <source>
        <dbReference type="ARBA" id="ARBA00023015"/>
    </source>
</evidence>
<dbReference type="GO" id="GO:0003700">
    <property type="term" value="F:DNA-binding transcription factor activity"/>
    <property type="evidence" value="ECO:0007669"/>
    <property type="project" value="InterPro"/>
</dbReference>
<dbReference type="GO" id="GO:0003677">
    <property type="term" value="F:DNA binding"/>
    <property type="evidence" value="ECO:0007669"/>
    <property type="project" value="UniProtKB-UniRule"/>
</dbReference>
<keyword evidence="3" id="KW-0804">Transcription</keyword>
<dbReference type="Pfam" id="PF00440">
    <property type="entry name" value="TetR_N"/>
    <property type="match status" value="1"/>
</dbReference>
<evidence type="ECO:0000256" key="4">
    <source>
        <dbReference type="PROSITE-ProRule" id="PRU00335"/>
    </source>
</evidence>
<evidence type="ECO:0000313" key="7">
    <source>
        <dbReference type="Proteomes" id="UP000679779"/>
    </source>
</evidence>
<keyword evidence="1" id="KW-0805">Transcription regulation</keyword>
<dbReference type="InterPro" id="IPR009057">
    <property type="entry name" value="Homeodomain-like_sf"/>
</dbReference>
<name>A0A919XL69_9BACL</name>
<dbReference type="PANTHER" id="PTHR47506:SF1">
    <property type="entry name" value="HTH-TYPE TRANSCRIPTIONAL REGULATOR YJDC"/>
    <property type="match status" value="1"/>
</dbReference>
<dbReference type="Pfam" id="PF08360">
    <property type="entry name" value="TetR_C_5"/>
    <property type="match status" value="1"/>
</dbReference>
<sequence length="199" mass="22437">MNKRHYNSEETRQIIASKAAQLFAQKGFAGTSIADISREAGFSKGHIYYHFENKEKLFVHLSQETMRNWGEKWKAVAGSYPTAVEKLYGMAYFVMNNYKTPLLPVGQELAMNPNTSPETLQALQGLAATPMAAYAEIFREGLESGEFAIENLEETTLLFGSWMGTLCQFTLTMEGEPLRRLFQQAVTIFVGGIRKREDT</sequence>
<protein>
    <submittedName>
        <fullName evidence="6">TetR family transcriptional regulator</fullName>
    </submittedName>
</protein>
<dbReference type="RefSeq" id="WP_160039287.1">
    <property type="nucleotide sequence ID" value="NZ_BORQ01000004.1"/>
</dbReference>
<dbReference type="AlphaFoldDB" id="A0A919XL69"/>
<evidence type="ECO:0000256" key="2">
    <source>
        <dbReference type="ARBA" id="ARBA00023125"/>
    </source>
</evidence>
<dbReference type="PROSITE" id="PS50977">
    <property type="entry name" value="HTH_TETR_2"/>
    <property type="match status" value="1"/>
</dbReference>
<accession>A0A919XL69</accession>
<dbReference type="SUPFAM" id="SSF46689">
    <property type="entry name" value="Homeodomain-like"/>
    <property type="match status" value="1"/>
</dbReference>
<reference evidence="6" key="1">
    <citation type="submission" date="2021-03" db="EMBL/GenBank/DDBJ databases">
        <title>Antimicrobial resistance genes in bacteria isolated from Japanese honey, and their potential for conferring macrolide and lincosamide resistance in the American foulbrood pathogen Paenibacillus larvae.</title>
        <authorList>
            <person name="Okamoto M."/>
            <person name="Kumagai M."/>
            <person name="Kanamori H."/>
            <person name="Takamatsu D."/>
        </authorList>
    </citation>
    <scope>NUCLEOTIDE SEQUENCE</scope>
    <source>
        <strain evidence="6">J2TS6</strain>
    </source>
</reference>
<keyword evidence="7" id="KW-1185">Reference proteome</keyword>
<keyword evidence="2 4" id="KW-0238">DNA-binding</keyword>
<dbReference type="PANTHER" id="PTHR47506">
    <property type="entry name" value="TRANSCRIPTIONAL REGULATORY PROTEIN"/>
    <property type="match status" value="1"/>
</dbReference>
<feature type="domain" description="HTH tetR-type" evidence="5">
    <location>
        <begin position="9"/>
        <end position="69"/>
    </location>
</feature>
<gene>
    <name evidence="6" type="ORF">J2TS6_36210</name>
</gene>
<comment type="caution">
    <text evidence="6">The sequence shown here is derived from an EMBL/GenBank/DDBJ whole genome shotgun (WGS) entry which is preliminary data.</text>
</comment>
<dbReference type="Proteomes" id="UP000679779">
    <property type="component" value="Unassembled WGS sequence"/>
</dbReference>
<dbReference type="GO" id="GO:0045892">
    <property type="term" value="P:negative regulation of DNA-templated transcription"/>
    <property type="evidence" value="ECO:0007669"/>
    <property type="project" value="InterPro"/>
</dbReference>
<evidence type="ECO:0000256" key="3">
    <source>
        <dbReference type="ARBA" id="ARBA00023163"/>
    </source>
</evidence>
<proteinExistence type="predicted"/>
<dbReference type="PRINTS" id="PR00455">
    <property type="entry name" value="HTHTETR"/>
</dbReference>
<dbReference type="SUPFAM" id="SSF48498">
    <property type="entry name" value="Tetracyclin repressor-like, C-terminal domain"/>
    <property type="match status" value="1"/>
</dbReference>